<reference evidence="2 3" key="1">
    <citation type="submission" date="2019-08" db="EMBL/GenBank/DDBJ databases">
        <title>In-depth cultivation of the pig gut microbiome towards novel bacterial diversity and tailored functional studies.</title>
        <authorList>
            <person name="Wylensek D."/>
            <person name="Hitch T.C.A."/>
            <person name="Clavel T."/>
        </authorList>
    </citation>
    <scope>NUCLEOTIDE SEQUENCE [LARGE SCALE GENOMIC DNA]</scope>
    <source>
        <strain evidence="2 3">WB01_CNA04</strain>
    </source>
</reference>
<evidence type="ECO:0000313" key="2">
    <source>
        <dbReference type="EMBL" id="MST59527.1"/>
    </source>
</evidence>
<evidence type="ECO:0000259" key="1">
    <source>
        <dbReference type="Pfam" id="PF04480"/>
    </source>
</evidence>
<dbReference type="Pfam" id="PF04480">
    <property type="entry name" value="DUF559"/>
    <property type="match status" value="1"/>
</dbReference>
<accession>A0A6N7X8J4</accession>
<dbReference type="RefSeq" id="WP_154539369.1">
    <property type="nucleotide sequence ID" value="NZ_VUND01000001.1"/>
</dbReference>
<protein>
    <submittedName>
        <fullName evidence="2">DUF559 domain-containing protein</fullName>
    </submittedName>
</protein>
<dbReference type="InterPro" id="IPR007569">
    <property type="entry name" value="DUF559"/>
</dbReference>
<dbReference type="AlphaFoldDB" id="A0A6N7X8J4"/>
<feature type="domain" description="DUF559" evidence="1">
    <location>
        <begin position="228"/>
        <end position="281"/>
    </location>
</feature>
<dbReference type="Gene3D" id="3.40.960.10">
    <property type="entry name" value="VSR Endonuclease"/>
    <property type="match status" value="1"/>
</dbReference>
<organism evidence="2 3">
    <name type="scientific">Parafannyhessea umbonata</name>
    <dbReference type="NCBI Taxonomy" id="604330"/>
    <lineage>
        <taxon>Bacteria</taxon>
        <taxon>Bacillati</taxon>
        <taxon>Actinomycetota</taxon>
        <taxon>Coriobacteriia</taxon>
        <taxon>Coriobacteriales</taxon>
        <taxon>Atopobiaceae</taxon>
        <taxon>Parafannyhessea</taxon>
    </lineage>
</organism>
<name>A0A6N7X8J4_9ACTN</name>
<dbReference type="Proteomes" id="UP000434342">
    <property type="component" value="Unassembled WGS sequence"/>
</dbReference>
<sequence length="329" mass="36565">MTILFSHNAARRYWEFVGVSGRHGVVGGDSVLREASGRKSAIERCGIDLPGDDGRGPEWLARPIDLMVPTAGSRSKEPFVSNHVCAAELPPSSVSRIAEDAYVTCPELTFVNLGKTLGVPALAEYAMELCGRYAVTPWRECGFEPRAPLCDARGLEEFVRGCGGVHGMRRAIEAIGIVGEGSRSPAETMLYLLLSMPREMFGYGLPRPLLNQRIDLSQTAQTRLRKEYLLVDLLFADEKLVVECDSRAFHNAPAKLDRDDDRREVLQDMGYEVVVVRAERLSNFRRFDDLVRFTIGKRLRIEVPPMGPRFARGVQNLREDLALASGARS</sequence>
<dbReference type="EMBL" id="VUND01000001">
    <property type="protein sequence ID" value="MST59527.1"/>
    <property type="molecule type" value="Genomic_DNA"/>
</dbReference>
<proteinExistence type="predicted"/>
<comment type="caution">
    <text evidence="2">The sequence shown here is derived from an EMBL/GenBank/DDBJ whole genome shotgun (WGS) entry which is preliminary data.</text>
</comment>
<evidence type="ECO:0000313" key="3">
    <source>
        <dbReference type="Proteomes" id="UP000434342"/>
    </source>
</evidence>
<gene>
    <name evidence="2" type="ORF">FYJ69_01175</name>
</gene>